<name>A0A1D6N6J1_MAIZE</name>
<feature type="compositionally biased region" description="Basic residues" evidence="1">
    <location>
        <begin position="10"/>
        <end position="19"/>
    </location>
</feature>
<feature type="non-terminal residue" evidence="2">
    <location>
        <position position="1"/>
    </location>
</feature>
<evidence type="ECO:0000256" key="1">
    <source>
        <dbReference type="SAM" id="MobiDB-lite"/>
    </source>
</evidence>
<feature type="region of interest" description="Disordered" evidence="1">
    <location>
        <begin position="1"/>
        <end position="31"/>
    </location>
</feature>
<keyword evidence="2" id="KW-0808">Transferase</keyword>
<dbReference type="EMBL" id="CM007649">
    <property type="protein sequence ID" value="ONM36215.1"/>
    <property type="molecule type" value="Genomic_DNA"/>
</dbReference>
<dbReference type="GO" id="GO:0016301">
    <property type="term" value="F:kinase activity"/>
    <property type="evidence" value="ECO:0007669"/>
    <property type="project" value="UniProtKB-KW"/>
</dbReference>
<evidence type="ECO:0000313" key="2">
    <source>
        <dbReference type="EMBL" id="ONM36215.1"/>
    </source>
</evidence>
<accession>A0A1D6N6J1</accession>
<gene>
    <name evidence="2" type="ORF">ZEAMMB73_Zm00001d042747</name>
</gene>
<sequence length="78" mass="8320">GTTDHERSRGGRRRRRRARGPTPSRGLGRSGRVTAVWTGGWSALPVANVGGERPASGKVPVPSGGGWWELCAVQLINF</sequence>
<protein>
    <submittedName>
        <fullName evidence="2">Serine/threonine-protein kinase Nek5</fullName>
    </submittedName>
</protein>
<proteinExistence type="predicted"/>
<organism evidence="2">
    <name type="scientific">Zea mays</name>
    <name type="common">Maize</name>
    <dbReference type="NCBI Taxonomy" id="4577"/>
    <lineage>
        <taxon>Eukaryota</taxon>
        <taxon>Viridiplantae</taxon>
        <taxon>Streptophyta</taxon>
        <taxon>Embryophyta</taxon>
        <taxon>Tracheophyta</taxon>
        <taxon>Spermatophyta</taxon>
        <taxon>Magnoliopsida</taxon>
        <taxon>Liliopsida</taxon>
        <taxon>Poales</taxon>
        <taxon>Poaceae</taxon>
        <taxon>PACMAD clade</taxon>
        <taxon>Panicoideae</taxon>
        <taxon>Andropogonodae</taxon>
        <taxon>Andropogoneae</taxon>
        <taxon>Tripsacinae</taxon>
        <taxon>Zea</taxon>
    </lineage>
</organism>
<reference evidence="2" key="1">
    <citation type="submission" date="2015-12" db="EMBL/GenBank/DDBJ databases">
        <title>Update maize B73 reference genome by single molecule sequencing technologies.</title>
        <authorList>
            <consortium name="Maize Genome Sequencing Project"/>
            <person name="Ware D."/>
        </authorList>
    </citation>
    <scope>NUCLEOTIDE SEQUENCE [LARGE SCALE GENOMIC DNA]</scope>
    <source>
        <tissue evidence="2">Seedling</tissue>
    </source>
</reference>
<dbReference type="AlphaFoldDB" id="A0A1D6N6J1"/>
<keyword evidence="2" id="KW-0418">Kinase</keyword>